<evidence type="ECO:0000259" key="1">
    <source>
        <dbReference type="Pfam" id="PF12571"/>
    </source>
</evidence>
<comment type="caution">
    <text evidence="2">The sequence shown here is derived from an EMBL/GenBank/DDBJ whole genome shotgun (WGS) entry which is preliminary data.</text>
</comment>
<feature type="domain" description="Phage tail fibre protein N-terminal" evidence="1">
    <location>
        <begin position="1"/>
        <end position="51"/>
    </location>
</feature>
<protein>
    <submittedName>
        <fullName evidence="2">Phage-related tail fiber protein</fullName>
    </submittedName>
</protein>
<evidence type="ECO:0000313" key="3">
    <source>
        <dbReference type="Proteomes" id="UP000555728"/>
    </source>
</evidence>
<dbReference type="Proteomes" id="UP000555728">
    <property type="component" value="Unassembled WGS sequence"/>
</dbReference>
<name>A0A7W6S4G0_9PROT</name>
<evidence type="ECO:0000313" key="2">
    <source>
        <dbReference type="EMBL" id="MBB4287982.1"/>
    </source>
</evidence>
<gene>
    <name evidence="2" type="ORF">GGD88_003750</name>
</gene>
<dbReference type="AlphaFoldDB" id="A0A7W6S4G0"/>
<dbReference type="RefSeq" id="WP_184438258.1">
    <property type="nucleotide sequence ID" value="NZ_JACIGI010000082.1"/>
</dbReference>
<feature type="non-terminal residue" evidence="2">
    <location>
        <position position="52"/>
    </location>
</feature>
<accession>A0A7W6S4G0</accession>
<organism evidence="2 3">
    <name type="scientific">Roseospira goensis</name>
    <dbReference type="NCBI Taxonomy" id="391922"/>
    <lineage>
        <taxon>Bacteria</taxon>
        <taxon>Pseudomonadati</taxon>
        <taxon>Pseudomonadota</taxon>
        <taxon>Alphaproteobacteria</taxon>
        <taxon>Rhodospirillales</taxon>
        <taxon>Rhodospirillaceae</taxon>
        <taxon>Roseospira</taxon>
    </lineage>
</organism>
<sequence>MADYFTVLTLAGQAALANALATGGTVALTDMAVGDGGGAPVTPTETMTALVG</sequence>
<reference evidence="2 3" key="1">
    <citation type="submission" date="2020-08" db="EMBL/GenBank/DDBJ databases">
        <title>Genome sequencing of Purple Non-Sulfur Bacteria from various extreme environments.</title>
        <authorList>
            <person name="Mayer M."/>
        </authorList>
    </citation>
    <scope>NUCLEOTIDE SEQUENCE [LARGE SCALE GENOMIC DNA]</scope>
    <source>
        <strain evidence="2 3">JA135</strain>
    </source>
</reference>
<keyword evidence="3" id="KW-1185">Reference proteome</keyword>
<dbReference type="InterPro" id="IPR022225">
    <property type="entry name" value="Phage_tail_fibre_N"/>
</dbReference>
<dbReference type="EMBL" id="JACIGI010000082">
    <property type="protein sequence ID" value="MBB4287982.1"/>
    <property type="molecule type" value="Genomic_DNA"/>
</dbReference>
<dbReference type="Pfam" id="PF12571">
    <property type="entry name" value="Phage_tail_fib"/>
    <property type="match status" value="1"/>
</dbReference>
<proteinExistence type="predicted"/>